<dbReference type="EMBL" id="JAPKHW010000002">
    <property type="protein sequence ID" value="MCX4144559.1"/>
    <property type="molecule type" value="Genomic_DNA"/>
</dbReference>
<dbReference type="AlphaFoldDB" id="A0AAP5B929"/>
<organism evidence="2 4">
    <name type="scientific">Paraburkholderia madseniana</name>
    <dbReference type="NCBI Taxonomy" id="2599607"/>
    <lineage>
        <taxon>Bacteria</taxon>
        <taxon>Pseudomonadati</taxon>
        <taxon>Pseudomonadota</taxon>
        <taxon>Betaproteobacteria</taxon>
        <taxon>Burkholderiales</taxon>
        <taxon>Burkholderiaceae</taxon>
        <taxon>Paraburkholderia</taxon>
    </lineage>
</organism>
<dbReference type="Proteomes" id="UP001209412">
    <property type="component" value="Unassembled WGS sequence"/>
</dbReference>
<protein>
    <submittedName>
        <fullName evidence="2">Uncharacterized protein</fullName>
    </submittedName>
</protein>
<evidence type="ECO:0000313" key="2">
    <source>
        <dbReference type="EMBL" id="MDQ6406391.1"/>
    </source>
</evidence>
<comment type="caution">
    <text evidence="2">The sequence shown here is derived from an EMBL/GenBank/DDBJ whole genome shotgun (WGS) entry which is preliminary data.</text>
</comment>
<evidence type="ECO:0000313" key="3">
    <source>
        <dbReference type="Proteomes" id="UP001209412"/>
    </source>
</evidence>
<name>A0AAP5B929_9BURK</name>
<dbReference type="RefSeq" id="WP_233468820.1">
    <property type="nucleotide sequence ID" value="NZ_JAMXWF010000002.1"/>
</dbReference>
<dbReference type="Proteomes" id="UP001242288">
    <property type="component" value="Unassembled WGS sequence"/>
</dbReference>
<evidence type="ECO:0000313" key="4">
    <source>
        <dbReference type="Proteomes" id="UP001242288"/>
    </source>
</evidence>
<dbReference type="SUPFAM" id="SSF56349">
    <property type="entry name" value="DNA breaking-rejoining enzymes"/>
    <property type="match status" value="1"/>
</dbReference>
<reference evidence="2" key="1">
    <citation type="submission" date="2022-06" db="EMBL/GenBank/DDBJ databases">
        <title>PHB producers.</title>
        <authorList>
            <person name="Besaury L."/>
        </authorList>
    </citation>
    <scope>NUCLEOTIDE SEQUENCE</scope>
    <source>
        <strain evidence="2 3">SEWS6</strain>
    </source>
</reference>
<dbReference type="GO" id="GO:0003677">
    <property type="term" value="F:DNA binding"/>
    <property type="evidence" value="ECO:0007669"/>
    <property type="project" value="InterPro"/>
</dbReference>
<dbReference type="InterPro" id="IPR011010">
    <property type="entry name" value="DNA_brk_join_enz"/>
</dbReference>
<accession>A0AAP5B929</accession>
<sequence>MSEARNARRAIARKRAAERMKIWHDHIVPLPKQAIAVLNESQSITGKGRYVFPSPARQKTPHLHRDALSKALREMKGIIASSHDS</sequence>
<proteinExistence type="predicted"/>
<dbReference type="EMBL" id="JAMXWF010000002">
    <property type="protein sequence ID" value="MDQ6406391.1"/>
    <property type="molecule type" value="Genomic_DNA"/>
</dbReference>
<keyword evidence="3" id="KW-1185">Reference proteome</keyword>
<evidence type="ECO:0000313" key="1">
    <source>
        <dbReference type="EMBL" id="MCX4144559.1"/>
    </source>
</evidence>
<gene>
    <name evidence="2" type="ORF">NIE36_04065</name>
    <name evidence="1" type="ORF">OSB80_04075</name>
</gene>